<dbReference type="InterPro" id="IPR012878">
    <property type="entry name" value="Beta-AFase-like_GH127_cat"/>
</dbReference>
<name>A0A9W8UKZ9_AKAMU</name>
<organism evidence="4 5">
    <name type="scientific">Akanthomyces muscarius</name>
    <name type="common">Entomopathogenic fungus</name>
    <name type="synonym">Lecanicillium muscarium</name>
    <dbReference type="NCBI Taxonomy" id="2231603"/>
    <lineage>
        <taxon>Eukaryota</taxon>
        <taxon>Fungi</taxon>
        <taxon>Dikarya</taxon>
        <taxon>Ascomycota</taxon>
        <taxon>Pezizomycotina</taxon>
        <taxon>Sordariomycetes</taxon>
        <taxon>Hypocreomycetidae</taxon>
        <taxon>Hypocreales</taxon>
        <taxon>Cordycipitaceae</taxon>
        <taxon>Akanthomyces</taxon>
    </lineage>
</organism>
<dbReference type="InterPro" id="IPR008928">
    <property type="entry name" value="6-hairpin_glycosidase_sf"/>
</dbReference>
<sequence>MSHPQSLFQQSSFHGKSMLSVRRDTIATTTIHTQLEQLRSTGRYDCFKLEWHSIYADKSMWPVPFHLFWDSDIAKWIEGACYLLQETYDEKIDLAIRELVAMIRSAQGEDGYLNVHYTVVEPDKRWSNLRDMHELYNAGHLIEAALAHRAHYNNDLLLEPIVKYVALINKTFGPGQDQRHGYPGHPEIELALLRLYSATRSEDAYNLAKYFLEERGNPNGQDGQHYYDWEEKQRGDSEWLRPDPYPERHSYWYAQAHAPILEQSSVEGHSVRAMYLLAAAADMVCLHKQGSQNLPAASEWTAALNRLWDNMVDKKMYVTGGIGAMKQWEGFGIDYFLPQGTDDGGCYSETCASIAVMMLAERMLHIDLDSRYADIMELSLYNNVMTAMSLDGKAFTYVNQLASSDQDKNAREDWFWCACCPPNLARLFGSLGGYLWDYGGSGNDAFVTVHLYTTAKVTFDLDGKSITLEQKSNWPWDGVISFQLEAPAFVRTTIRLRLPAWCQGQYEITPAPSVEQVQIFKGYLTLDSAYGNANPSFKLQIKNFGPRYLAPHPYTNQNTLALARGPIIYCAEDADNAWEKNHFKDVVIRAGSAVEEERRTFEETGEEYLALRTTCSVRSMKNWNEKPVGEEPGTSQLDDSILEIGEQRDIVLVPYYFRANRGGRGHMRVGLLKG</sequence>
<dbReference type="PANTHER" id="PTHR43465">
    <property type="entry name" value="DUF1680 DOMAIN PROTEIN (AFU_ORTHOLOGUE AFUA_1G08910)"/>
    <property type="match status" value="1"/>
</dbReference>
<dbReference type="SUPFAM" id="SSF48208">
    <property type="entry name" value="Six-hairpin glycosidases"/>
    <property type="match status" value="1"/>
</dbReference>
<dbReference type="Pfam" id="PF07944">
    <property type="entry name" value="Beta-AFase-like_GH127_cat"/>
    <property type="match status" value="1"/>
</dbReference>
<dbReference type="RefSeq" id="XP_056053551.1">
    <property type="nucleotide sequence ID" value="XM_056196401.1"/>
</dbReference>
<dbReference type="Pfam" id="PF20737">
    <property type="entry name" value="Glyco_hydro127C"/>
    <property type="match status" value="1"/>
</dbReference>
<dbReference type="EMBL" id="JAJHUN010000008">
    <property type="protein sequence ID" value="KAJ4152893.1"/>
    <property type="molecule type" value="Genomic_DNA"/>
</dbReference>
<dbReference type="PANTHER" id="PTHR43465:SF2">
    <property type="entry name" value="DUF1680 DOMAIN PROTEIN (AFU_ORTHOLOGUE AFUA_1G08910)"/>
    <property type="match status" value="1"/>
</dbReference>
<dbReference type="GeneID" id="80896572"/>
<evidence type="ECO:0000259" key="1">
    <source>
        <dbReference type="Pfam" id="PF07944"/>
    </source>
</evidence>
<dbReference type="Proteomes" id="UP001144673">
    <property type="component" value="Chromosome 5"/>
</dbReference>
<accession>A0A9W8UKZ9</accession>
<dbReference type="KEGG" id="amus:LMH87_009413"/>
<comment type="caution">
    <text evidence="4">The sequence shown here is derived from an EMBL/GenBank/DDBJ whole genome shotgun (WGS) entry which is preliminary data.</text>
</comment>
<keyword evidence="5" id="KW-1185">Reference proteome</keyword>
<dbReference type="AlphaFoldDB" id="A0A9W8UKZ9"/>
<evidence type="ECO:0000259" key="2">
    <source>
        <dbReference type="Pfam" id="PF20736"/>
    </source>
</evidence>
<evidence type="ECO:0008006" key="6">
    <source>
        <dbReference type="Google" id="ProtNLM"/>
    </source>
</evidence>
<protein>
    <recommendedName>
        <fullName evidence="6">Non-reducing end beta-L-arabinofuranosidase</fullName>
    </recommendedName>
</protein>
<dbReference type="InterPro" id="IPR049046">
    <property type="entry name" value="Beta-AFase-like_GH127_middle"/>
</dbReference>
<reference evidence="4" key="1">
    <citation type="journal article" date="2023" name="Access Microbiol">
        <title>De-novo genome assembly for Akanthomyces muscarius, a biocontrol agent of insect agricultural pests.</title>
        <authorList>
            <person name="Erdos Z."/>
            <person name="Studholme D.J."/>
            <person name="Raymond B."/>
            <person name="Sharma M."/>
        </authorList>
    </citation>
    <scope>NUCLEOTIDE SEQUENCE</scope>
    <source>
        <strain evidence="4">Ve6</strain>
    </source>
</reference>
<dbReference type="Pfam" id="PF20736">
    <property type="entry name" value="Glyco_hydro127M"/>
    <property type="match status" value="1"/>
</dbReference>
<gene>
    <name evidence="4" type="ORF">LMH87_009413</name>
</gene>
<dbReference type="InterPro" id="IPR049049">
    <property type="entry name" value="Beta-AFase-like_GH127_C"/>
</dbReference>
<dbReference type="InterPro" id="IPR049174">
    <property type="entry name" value="Beta-AFase-like"/>
</dbReference>
<dbReference type="GO" id="GO:0005975">
    <property type="term" value="P:carbohydrate metabolic process"/>
    <property type="evidence" value="ECO:0007669"/>
    <property type="project" value="InterPro"/>
</dbReference>
<evidence type="ECO:0000313" key="4">
    <source>
        <dbReference type="EMBL" id="KAJ4152893.1"/>
    </source>
</evidence>
<evidence type="ECO:0000313" key="5">
    <source>
        <dbReference type="Proteomes" id="UP001144673"/>
    </source>
</evidence>
<feature type="domain" description="Non-reducing end beta-L-arabinofuranosidase-like GH127 middle" evidence="2">
    <location>
        <begin position="447"/>
        <end position="509"/>
    </location>
</feature>
<proteinExistence type="predicted"/>
<evidence type="ECO:0000259" key="3">
    <source>
        <dbReference type="Pfam" id="PF20737"/>
    </source>
</evidence>
<feature type="domain" description="Non-reducing end beta-L-arabinofuranosidase-like GH127 C-terminal" evidence="3">
    <location>
        <begin position="555"/>
        <end position="669"/>
    </location>
</feature>
<feature type="domain" description="Non-reducing end beta-L-arabinofuranosidase-like GH127 catalytic" evidence="1">
    <location>
        <begin position="21"/>
        <end position="431"/>
    </location>
</feature>